<feature type="transmembrane region" description="Helical" evidence="6">
    <location>
        <begin position="137"/>
        <end position="156"/>
    </location>
</feature>
<keyword evidence="9" id="KW-1185">Reference proteome</keyword>
<feature type="transmembrane region" description="Helical" evidence="6">
    <location>
        <begin position="61"/>
        <end position="81"/>
    </location>
</feature>
<evidence type="ECO:0000256" key="1">
    <source>
        <dbReference type="ARBA" id="ARBA00004141"/>
    </source>
</evidence>
<reference evidence="8 9" key="1">
    <citation type="submission" date="2019-06" db="EMBL/GenBank/DDBJ databases">
        <title>Draft genome of C. phoceense Strain 272.</title>
        <authorList>
            <person name="Pacheco L.G.C."/>
            <person name="Barberis C.M."/>
            <person name="Almuzara M.N."/>
            <person name="Traglia G.M."/>
            <person name="Santos C.S."/>
            <person name="Rocha D.J.P.G."/>
            <person name="Aguiar E.R.G.R."/>
            <person name="Vay C.A."/>
        </authorList>
    </citation>
    <scope>NUCLEOTIDE SEQUENCE [LARGE SCALE GENOMIC DNA]</scope>
    <source>
        <strain evidence="8 9">272</strain>
    </source>
</reference>
<name>A0A540R4Y1_9CORY</name>
<evidence type="ECO:0000256" key="5">
    <source>
        <dbReference type="ARBA" id="ARBA00023136"/>
    </source>
</evidence>
<sequence>MKEILCIIGSCISLQLGAALAVQLFPVASTWGTAIVRLVTAGMLLCALVRPRVSRWTRTQWGAVVLFGASLGLMNGFFYAAIGRIPLGTAITIEFLGPLLLAAVLSRSLADALCVLLALCGIALLGLDSLTGSALDPVGAVFALIAGGFWVCYILASQRAGRLVPGQGGLAVALLLGGVVLVPLGAPGAATITTDPSLLLLAAGTGLLASLIPYSLELAALRGLTPNAFSVLIALEPVFAAFFGWLLLAQPVTVLKGAAVCLVVAASILQTLTTSRRRPKKPASLEPVSC</sequence>
<dbReference type="GO" id="GO:0016020">
    <property type="term" value="C:membrane"/>
    <property type="evidence" value="ECO:0007669"/>
    <property type="project" value="UniProtKB-SubCell"/>
</dbReference>
<evidence type="ECO:0000256" key="4">
    <source>
        <dbReference type="ARBA" id="ARBA00022989"/>
    </source>
</evidence>
<feature type="transmembrane region" description="Helical" evidence="6">
    <location>
        <begin position="168"/>
        <end position="186"/>
    </location>
</feature>
<keyword evidence="3 6" id="KW-0812">Transmembrane</keyword>
<dbReference type="Pfam" id="PF00892">
    <property type="entry name" value="EamA"/>
    <property type="match status" value="1"/>
</dbReference>
<feature type="transmembrane region" description="Helical" evidence="6">
    <location>
        <begin position="31"/>
        <end position="49"/>
    </location>
</feature>
<dbReference type="InterPro" id="IPR000620">
    <property type="entry name" value="EamA_dom"/>
</dbReference>
<dbReference type="Proteomes" id="UP000318080">
    <property type="component" value="Unassembled WGS sequence"/>
</dbReference>
<evidence type="ECO:0000313" key="9">
    <source>
        <dbReference type="Proteomes" id="UP000318080"/>
    </source>
</evidence>
<protein>
    <submittedName>
        <fullName evidence="8">EamA family transporter</fullName>
    </submittedName>
</protein>
<dbReference type="EMBL" id="VHIR01000018">
    <property type="protein sequence ID" value="TQE42789.1"/>
    <property type="molecule type" value="Genomic_DNA"/>
</dbReference>
<evidence type="ECO:0000256" key="6">
    <source>
        <dbReference type="SAM" id="Phobius"/>
    </source>
</evidence>
<evidence type="ECO:0000256" key="3">
    <source>
        <dbReference type="ARBA" id="ARBA00022692"/>
    </source>
</evidence>
<feature type="transmembrane region" description="Helical" evidence="6">
    <location>
        <begin position="198"/>
        <end position="216"/>
    </location>
</feature>
<dbReference type="SUPFAM" id="SSF103481">
    <property type="entry name" value="Multidrug resistance efflux transporter EmrE"/>
    <property type="match status" value="2"/>
</dbReference>
<comment type="subcellular location">
    <subcellularLocation>
        <location evidence="1">Membrane</location>
        <topology evidence="1">Multi-pass membrane protein</topology>
    </subcellularLocation>
</comment>
<accession>A0A540R4Y1</accession>
<evidence type="ECO:0000256" key="2">
    <source>
        <dbReference type="ARBA" id="ARBA00007362"/>
    </source>
</evidence>
<dbReference type="InterPro" id="IPR037185">
    <property type="entry name" value="EmrE-like"/>
</dbReference>
<dbReference type="RefSeq" id="WP_070539384.1">
    <property type="nucleotide sequence ID" value="NZ_JADPQA010000001.1"/>
</dbReference>
<comment type="caution">
    <text evidence="8">The sequence shown here is derived from an EMBL/GenBank/DDBJ whole genome shotgun (WGS) entry which is preliminary data.</text>
</comment>
<gene>
    <name evidence="8" type="ORF">EJK80_10895</name>
</gene>
<dbReference type="PANTHER" id="PTHR32322">
    <property type="entry name" value="INNER MEMBRANE TRANSPORTER"/>
    <property type="match status" value="1"/>
</dbReference>
<feature type="transmembrane region" description="Helical" evidence="6">
    <location>
        <begin position="112"/>
        <end position="131"/>
    </location>
</feature>
<dbReference type="InterPro" id="IPR050638">
    <property type="entry name" value="AA-Vitamin_Transporters"/>
</dbReference>
<dbReference type="STRING" id="1686286.GCA_900092335_00009"/>
<dbReference type="PANTHER" id="PTHR32322:SF2">
    <property type="entry name" value="EAMA DOMAIN-CONTAINING PROTEIN"/>
    <property type="match status" value="1"/>
</dbReference>
<feature type="transmembrane region" description="Helical" evidence="6">
    <location>
        <begin position="254"/>
        <end position="272"/>
    </location>
</feature>
<keyword evidence="5 6" id="KW-0472">Membrane</keyword>
<proteinExistence type="inferred from homology"/>
<keyword evidence="4 6" id="KW-1133">Transmembrane helix</keyword>
<feature type="transmembrane region" description="Helical" evidence="6">
    <location>
        <begin position="87"/>
        <end position="105"/>
    </location>
</feature>
<evidence type="ECO:0000313" key="8">
    <source>
        <dbReference type="EMBL" id="TQE42789.1"/>
    </source>
</evidence>
<comment type="similarity">
    <text evidence="2">Belongs to the EamA transporter family.</text>
</comment>
<evidence type="ECO:0000259" key="7">
    <source>
        <dbReference type="Pfam" id="PF00892"/>
    </source>
</evidence>
<dbReference type="AlphaFoldDB" id="A0A540R4Y1"/>
<organism evidence="8 9">
    <name type="scientific">Corynebacterium phoceense</name>
    <dbReference type="NCBI Taxonomy" id="1686286"/>
    <lineage>
        <taxon>Bacteria</taxon>
        <taxon>Bacillati</taxon>
        <taxon>Actinomycetota</taxon>
        <taxon>Actinomycetes</taxon>
        <taxon>Mycobacteriales</taxon>
        <taxon>Corynebacteriaceae</taxon>
        <taxon>Corynebacterium</taxon>
    </lineage>
</organism>
<feature type="domain" description="EamA" evidence="7">
    <location>
        <begin position="139"/>
        <end position="269"/>
    </location>
</feature>
<feature type="transmembrane region" description="Helical" evidence="6">
    <location>
        <begin position="228"/>
        <end position="248"/>
    </location>
</feature>